<proteinExistence type="predicted"/>
<dbReference type="GeneID" id="92236300"/>
<protein>
    <submittedName>
        <fullName evidence="1">DUF6119 family protein</fullName>
    </submittedName>
</protein>
<dbReference type="InterPro" id="IPR026487">
    <property type="entry name" value="CHP04141"/>
</dbReference>
<dbReference type="RefSeq" id="WP_012668805.1">
    <property type="nucleotide sequence ID" value="NZ_CP023567.1"/>
</dbReference>
<evidence type="ECO:0000313" key="2">
    <source>
        <dbReference type="Proteomes" id="UP001058553"/>
    </source>
</evidence>
<accession>A0ABY5X5N2</accession>
<gene>
    <name evidence="1" type="ORF">NYP84_12465</name>
</gene>
<keyword evidence="2" id="KW-1185">Reference proteome</keyword>
<name>A0ABY5X5N2_ERWPY</name>
<reference evidence="1" key="1">
    <citation type="submission" date="2022-07" db="EMBL/GenBank/DDBJ databases">
        <title>Genetic diversity of Erwinia pyrifoliae.</title>
        <authorList>
            <person name="Park D.S."/>
            <person name="Ham H."/>
        </authorList>
    </citation>
    <scope>NUCLEOTIDE SEQUENCE</scope>
    <source>
        <strain evidence="1">CP201486</strain>
    </source>
</reference>
<sequence>MKIKLSIYKTKRFTDDIDQVLNLERVQKPIEFEIDNARVYLYAKQVMDPMPPEWTTLFTSQKTDIESDFFGMNSSTGAVLVVEVNNSRYLIPFGTGHHLINDNSIVKGFGLKTTLNCIEHKKIRSLDKGSHNETNLLTRSQSSKEVDIFNLKIDSEMDILTTLTGTSTEDVLGNKITGKDAFLIMPDVDLKAIPELLTKIDSIYLLPLPEEFEWVNNIKEADEAEIEILDSLLIDLIKERNFHDIWLGEPEIVDWENQIGYSFEKRQRSIIYESLSVNHICEYFDGKKNEMTVDELKRSCLHVLNADFESIKKWSLYRCIYAEIKDGDQNYILRDSIWYVADRKFVSIIDDEMKKILHYEYSDKFPVYSYKREEDYNKNVCLSDKSFTHMDQQFIHHGGGKSKIEFCDLIKDESDFIHVKYYSGSQSMSHLFSQGFVGSELFISDSEFRGKLNEKLPAHIKLADHIIRPDAKKYKLVFAIATNKNLPEDLPLFSKINLKNFHKSISNFGYEVRICKIAVDTNIYKRKLCKPQKNKL</sequence>
<organism evidence="1 2">
    <name type="scientific">Erwinia pyrifoliae</name>
    <dbReference type="NCBI Taxonomy" id="79967"/>
    <lineage>
        <taxon>Bacteria</taxon>
        <taxon>Pseudomonadati</taxon>
        <taxon>Pseudomonadota</taxon>
        <taxon>Gammaproteobacteria</taxon>
        <taxon>Enterobacterales</taxon>
        <taxon>Erwiniaceae</taxon>
        <taxon>Erwinia</taxon>
    </lineage>
</organism>
<dbReference type="EMBL" id="CP103445">
    <property type="protein sequence ID" value="UWS32450.1"/>
    <property type="molecule type" value="Genomic_DNA"/>
</dbReference>
<dbReference type="NCBIfam" id="TIGR04141">
    <property type="entry name" value="TIGR04141 family sporadically distributed protein"/>
    <property type="match status" value="1"/>
</dbReference>
<dbReference type="Proteomes" id="UP001058553">
    <property type="component" value="Chromosome"/>
</dbReference>
<dbReference type="Pfam" id="PF19614">
    <property type="entry name" value="DUF6119"/>
    <property type="match status" value="1"/>
</dbReference>
<evidence type="ECO:0000313" key="1">
    <source>
        <dbReference type="EMBL" id="UWS32450.1"/>
    </source>
</evidence>